<dbReference type="PANTHER" id="PTHR42923:SF3">
    <property type="entry name" value="PROTOPORPHYRINOGEN OXIDASE"/>
    <property type="match status" value="1"/>
</dbReference>
<dbReference type="AlphaFoldDB" id="A0A382CFE1"/>
<reference evidence="4" key="1">
    <citation type="submission" date="2018-05" db="EMBL/GenBank/DDBJ databases">
        <authorList>
            <person name="Lanie J.A."/>
            <person name="Ng W.-L."/>
            <person name="Kazmierczak K.M."/>
            <person name="Andrzejewski T.M."/>
            <person name="Davidsen T.M."/>
            <person name="Wayne K.J."/>
            <person name="Tettelin H."/>
            <person name="Glass J.I."/>
            <person name="Rusch D."/>
            <person name="Podicherti R."/>
            <person name="Tsui H.-C.T."/>
            <person name="Winkler M.E."/>
        </authorList>
    </citation>
    <scope>NUCLEOTIDE SEQUENCE</scope>
</reference>
<dbReference type="InterPro" id="IPR050464">
    <property type="entry name" value="Zeta_carotene_desat/Oxidored"/>
</dbReference>
<dbReference type="Gene3D" id="1.10.405.10">
    <property type="entry name" value="Guanine Nucleotide Dissociation Inhibitor, domain 1"/>
    <property type="match status" value="1"/>
</dbReference>
<dbReference type="PANTHER" id="PTHR42923">
    <property type="entry name" value="PROTOPORPHYRINOGEN OXIDASE"/>
    <property type="match status" value="1"/>
</dbReference>
<proteinExistence type="predicted"/>
<gene>
    <name evidence="4" type="ORF">METZ01_LOCUS176927</name>
</gene>
<dbReference type="GO" id="GO:0016491">
    <property type="term" value="F:oxidoreductase activity"/>
    <property type="evidence" value="ECO:0007669"/>
    <property type="project" value="UniProtKB-KW"/>
</dbReference>
<dbReference type="InterPro" id="IPR006311">
    <property type="entry name" value="TAT_signal"/>
</dbReference>
<sequence length="493" mass="54548">MSLSRRRFLELGALSVVAAAVAKTSACSSEDSSSSSTTSSVIVVGGGLSGLVSAYLLGGGRTKVTVLEANTHLGGRVHTERWPNGQISELGFEEFFDEDTYPDIWWLVRELALQDQVTRYRGSMGAYLRDEYIPPGSYSKWIRDLPWSADTDPDDFNSMISHVSGGVGRLSMPHDVAGYAALDSESMKDWISRSYDRSGSGDVNWLTSIFLQPEIGVPSDRTSAAYAILNLWIWYNSDLYHLRDGNDQFISRLVDKLPPNSVTLDAKVSAVRNLPDNEGVEVEYTDHSGQHAVRADAAITAVPHPVISRIVPDLPADRRAALSNLDFARVIRHNAQYSERVWETEHGFNGSGVYTDQTATWITNSPPGDFESGVLAAYINEPVATDLWNGPVDDFTPHFLLDEGPSRAVTERLHQELKPFWPGLNSVLNEARVWQVPYYGPVYPPSYVLDGSYALNREPFGRIHFGGDWVYGFGANDAVRRGRDVADALRQAR</sequence>
<dbReference type="EMBL" id="UINC01033968">
    <property type="protein sequence ID" value="SVB24073.1"/>
    <property type="molecule type" value="Genomic_DNA"/>
</dbReference>
<dbReference type="SUPFAM" id="SSF51905">
    <property type="entry name" value="FAD/NAD(P)-binding domain"/>
    <property type="match status" value="1"/>
</dbReference>
<dbReference type="Gene3D" id="3.50.50.60">
    <property type="entry name" value="FAD/NAD(P)-binding domain"/>
    <property type="match status" value="1"/>
</dbReference>
<evidence type="ECO:0000259" key="3">
    <source>
        <dbReference type="Pfam" id="PF01593"/>
    </source>
</evidence>
<feature type="domain" description="Amine oxidase" evidence="3">
    <location>
        <begin position="48"/>
        <end position="489"/>
    </location>
</feature>
<comment type="cofactor">
    <cofactor evidence="1">
        <name>FAD</name>
        <dbReference type="ChEBI" id="CHEBI:57692"/>
    </cofactor>
</comment>
<name>A0A382CFE1_9ZZZZ</name>
<dbReference type="InterPro" id="IPR002937">
    <property type="entry name" value="Amino_oxidase"/>
</dbReference>
<protein>
    <recommendedName>
        <fullName evidence="3">Amine oxidase domain-containing protein</fullName>
    </recommendedName>
</protein>
<dbReference type="Pfam" id="PF01593">
    <property type="entry name" value="Amino_oxidase"/>
    <property type="match status" value="1"/>
</dbReference>
<dbReference type="Gene3D" id="3.90.660.10">
    <property type="match status" value="1"/>
</dbReference>
<dbReference type="PRINTS" id="PR00757">
    <property type="entry name" value="AMINEOXDASEF"/>
</dbReference>
<evidence type="ECO:0000256" key="2">
    <source>
        <dbReference type="ARBA" id="ARBA00023002"/>
    </source>
</evidence>
<dbReference type="PROSITE" id="PS51318">
    <property type="entry name" value="TAT"/>
    <property type="match status" value="1"/>
</dbReference>
<evidence type="ECO:0000256" key="1">
    <source>
        <dbReference type="ARBA" id="ARBA00001974"/>
    </source>
</evidence>
<keyword evidence="2" id="KW-0560">Oxidoreductase</keyword>
<accession>A0A382CFE1</accession>
<evidence type="ECO:0000313" key="4">
    <source>
        <dbReference type="EMBL" id="SVB24073.1"/>
    </source>
</evidence>
<dbReference type="InterPro" id="IPR001613">
    <property type="entry name" value="Flavin_amine_oxidase"/>
</dbReference>
<organism evidence="4">
    <name type="scientific">marine metagenome</name>
    <dbReference type="NCBI Taxonomy" id="408172"/>
    <lineage>
        <taxon>unclassified sequences</taxon>
        <taxon>metagenomes</taxon>
        <taxon>ecological metagenomes</taxon>
    </lineage>
</organism>
<dbReference type="InterPro" id="IPR036188">
    <property type="entry name" value="FAD/NAD-bd_sf"/>
</dbReference>